<evidence type="ECO:0000313" key="2">
    <source>
        <dbReference type="Proteomes" id="UP000499080"/>
    </source>
</evidence>
<evidence type="ECO:0000313" key="1">
    <source>
        <dbReference type="EMBL" id="GBN85121.1"/>
    </source>
</evidence>
<keyword evidence="2" id="KW-1185">Reference proteome</keyword>
<organism evidence="1 2">
    <name type="scientific">Araneus ventricosus</name>
    <name type="common">Orbweaver spider</name>
    <name type="synonym">Epeira ventricosa</name>
    <dbReference type="NCBI Taxonomy" id="182803"/>
    <lineage>
        <taxon>Eukaryota</taxon>
        <taxon>Metazoa</taxon>
        <taxon>Ecdysozoa</taxon>
        <taxon>Arthropoda</taxon>
        <taxon>Chelicerata</taxon>
        <taxon>Arachnida</taxon>
        <taxon>Araneae</taxon>
        <taxon>Araneomorphae</taxon>
        <taxon>Entelegynae</taxon>
        <taxon>Araneoidea</taxon>
        <taxon>Araneidae</taxon>
        <taxon>Araneus</taxon>
    </lineage>
</organism>
<sequence length="157" mass="17131">MDSPAPFPLFYSLQVVGDMNGRPFISPLRAPLMITRPTISPLSEQQPAEIRPTSIEVAWPVTAGLGVKVLMVLVCRKNQARLSFECATTSGSRIDPLQPLIDLPIPPPIRRISDFLASSRDLNLGRPFDPAATLARGSKLESAHEVLDFEFVGIPSI</sequence>
<accession>A0A4Y2SB32</accession>
<dbReference type="Proteomes" id="UP000499080">
    <property type="component" value="Unassembled WGS sequence"/>
</dbReference>
<name>A0A4Y2SB32_ARAVE</name>
<proteinExistence type="predicted"/>
<protein>
    <submittedName>
        <fullName evidence="1">Uncharacterized protein</fullName>
    </submittedName>
</protein>
<reference evidence="1 2" key="1">
    <citation type="journal article" date="2019" name="Sci. Rep.">
        <title>Orb-weaving spider Araneus ventricosus genome elucidates the spidroin gene catalogue.</title>
        <authorList>
            <person name="Kono N."/>
            <person name="Nakamura H."/>
            <person name="Ohtoshi R."/>
            <person name="Moran D.A.P."/>
            <person name="Shinohara A."/>
            <person name="Yoshida Y."/>
            <person name="Fujiwara M."/>
            <person name="Mori M."/>
            <person name="Tomita M."/>
            <person name="Arakawa K."/>
        </authorList>
    </citation>
    <scope>NUCLEOTIDE SEQUENCE [LARGE SCALE GENOMIC DNA]</scope>
</reference>
<gene>
    <name evidence="1" type="ORF">AVEN_260041_1</name>
</gene>
<comment type="caution">
    <text evidence="1">The sequence shown here is derived from an EMBL/GenBank/DDBJ whole genome shotgun (WGS) entry which is preliminary data.</text>
</comment>
<dbReference type="AlphaFoldDB" id="A0A4Y2SB32"/>
<dbReference type="EMBL" id="BGPR01020629">
    <property type="protein sequence ID" value="GBN85121.1"/>
    <property type="molecule type" value="Genomic_DNA"/>
</dbReference>